<accession>A0ABN5YTG4</accession>
<name>A0ABN5YTG4_9MYCO</name>
<reference evidence="1 2" key="1">
    <citation type="journal article" date="2019" name="Emerg. Microbes Infect.">
        <title>Comprehensive subspecies identification of 175 nontuberculous mycobacteria species based on 7547 genomic profiles.</title>
        <authorList>
            <person name="Matsumoto Y."/>
            <person name="Kinjo T."/>
            <person name="Motooka D."/>
            <person name="Nabeya D."/>
            <person name="Jung N."/>
            <person name="Uechi K."/>
            <person name="Horii T."/>
            <person name="Iida T."/>
            <person name="Fujita J."/>
            <person name="Nakamura S."/>
        </authorList>
    </citation>
    <scope>NUCLEOTIDE SEQUENCE [LARGE SCALE GENOMIC DNA]</scope>
    <source>
        <strain evidence="1 2">JCM 15296</strain>
    </source>
</reference>
<proteinExistence type="predicted"/>
<gene>
    <name evidence="1" type="ORF">MAUB_29130</name>
</gene>
<evidence type="ECO:0000313" key="1">
    <source>
        <dbReference type="EMBL" id="BBX85040.1"/>
    </source>
</evidence>
<dbReference type="Proteomes" id="UP000465609">
    <property type="component" value="Chromosome"/>
</dbReference>
<protein>
    <submittedName>
        <fullName evidence="1">Uncharacterized protein</fullName>
    </submittedName>
</protein>
<sequence>MPASTRCRPGPEVTDMRLVAAVCAAVFVLFAVACTPAHRVDLGRDAGYLIAAISGEPDQLDPQKTSAYFSPVVTPTGGWLFTR</sequence>
<keyword evidence="2" id="KW-1185">Reference proteome</keyword>
<dbReference type="EMBL" id="AP022577">
    <property type="protein sequence ID" value="BBX85040.1"/>
    <property type="molecule type" value="Genomic_DNA"/>
</dbReference>
<evidence type="ECO:0000313" key="2">
    <source>
        <dbReference type="Proteomes" id="UP000465609"/>
    </source>
</evidence>
<dbReference type="PROSITE" id="PS51257">
    <property type="entry name" value="PROKAR_LIPOPROTEIN"/>
    <property type="match status" value="1"/>
</dbReference>
<organism evidence="1 2">
    <name type="scientific">Mycolicibacterium aubagnense</name>
    <dbReference type="NCBI Taxonomy" id="319707"/>
    <lineage>
        <taxon>Bacteria</taxon>
        <taxon>Bacillati</taxon>
        <taxon>Actinomycetota</taxon>
        <taxon>Actinomycetes</taxon>
        <taxon>Mycobacteriales</taxon>
        <taxon>Mycobacteriaceae</taxon>
        <taxon>Mycolicibacterium</taxon>
    </lineage>
</organism>